<feature type="domain" description="Glycosyl transferase family 1" evidence="1">
    <location>
        <begin position="86"/>
        <end position="242"/>
    </location>
</feature>
<dbReference type="InterPro" id="IPR001296">
    <property type="entry name" value="Glyco_trans_1"/>
</dbReference>
<dbReference type="AlphaFoldDB" id="A0A177LZE8"/>
<evidence type="ECO:0000313" key="2">
    <source>
        <dbReference type="EMBL" id="OAH98857.1"/>
    </source>
</evidence>
<dbReference type="Pfam" id="PF00534">
    <property type="entry name" value="Glycos_transf_1"/>
    <property type="match status" value="1"/>
</dbReference>
<dbReference type="GO" id="GO:0016757">
    <property type="term" value="F:glycosyltransferase activity"/>
    <property type="evidence" value="ECO:0007669"/>
    <property type="project" value="InterPro"/>
</dbReference>
<accession>A0A177LZE8</accession>
<dbReference type="PANTHER" id="PTHR45947">
    <property type="entry name" value="SULFOQUINOVOSYL TRANSFERASE SQD2"/>
    <property type="match status" value="1"/>
</dbReference>
<dbReference type="InterPro" id="IPR050194">
    <property type="entry name" value="Glycosyltransferase_grp1"/>
</dbReference>
<comment type="caution">
    <text evidence="2">The sequence shown here is derived from an EMBL/GenBank/DDBJ whole genome shotgun (WGS) entry which is preliminary data.</text>
</comment>
<evidence type="ECO:0000259" key="1">
    <source>
        <dbReference type="Pfam" id="PF00534"/>
    </source>
</evidence>
<evidence type="ECO:0000313" key="3">
    <source>
        <dbReference type="Proteomes" id="UP000077763"/>
    </source>
</evidence>
<dbReference type="PANTHER" id="PTHR45947:SF3">
    <property type="entry name" value="SULFOQUINOVOSYL TRANSFERASE SQD2"/>
    <property type="match status" value="1"/>
</dbReference>
<dbReference type="Gene3D" id="3.40.50.2000">
    <property type="entry name" value="Glycogen Phosphorylase B"/>
    <property type="match status" value="2"/>
</dbReference>
<name>A0A177LZE8_METMH</name>
<sequence length="276" mass="30922">MDCQALYSGCRHCPQLNKLPLGTSIDLTGYMQRYKLNLLNQLPVIPIMPSRWLVDQAKRVVKFKIEPIIIPNFVDLDIYKPLDKNAVRNILGLPLDRFIVLLSATSLLDYHKGNHLAIDAIKNSGTNPLVIAIGKLEQHQNYIFKSLDVQVTGYIYNDQLLAQYYAAADVFLYPTLADSFGCVAIETMACGTPAIAFATGGVPEIIEHGKTGWLVKTGDVQGLVDALHYVIDHPDVLEAWRIAGLQCVKERYTKEQFLAAHLKIYQKVLNNYHANL</sequence>
<organism evidence="2 3">
    <name type="scientific">Methylomonas methanica</name>
    <dbReference type="NCBI Taxonomy" id="421"/>
    <lineage>
        <taxon>Bacteria</taxon>
        <taxon>Pseudomonadati</taxon>
        <taxon>Pseudomonadota</taxon>
        <taxon>Gammaproteobacteria</taxon>
        <taxon>Methylococcales</taxon>
        <taxon>Methylococcaceae</taxon>
        <taxon>Methylomonas</taxon>
    </lineage>
</organism>
<reference evidence="2 3" key="1">
    <citation type="submission" date="2016-03" db="EMBL/GenBank/DDBJ databases">
        <authorList>
            <person name="Ploux O."/>
        </authorList>
    </citation>
    <scope>NUCLEOTIDE SEQUENCE [LARGE SCALE GENOMIC DNA]</scope>
    <source>
        <strain evidence="2 3">R-45371</strain>
    </source>
</reference>
<dbReference type="EMBL" id="LUUH01000086">
    <property type="protein sequence ID" value="OAH98857.1"/>
    <property type="molecule type" value="Genomic_DNA"/>
</dbReference>
<gene>
    <name evidence="2" type="ORF">A1353_21780</name>
</gene>
<proteinExistence type="predicted"/>
<protein>
    <recommendedName>
        <fullName evidence="1">Glycosyl transferase family 1 domain-containing protein</fullName>
    </recommendedName>
</protein>
<dbReference type="SUPFAM" id="SSF53756">
    <property type="entry name" value="UDP-Glycosyltransferase/glycogen phosphorylase"/>
    <property type="match status" value="1"/>
</dbReference>
<dbReference type="Proteomes" id="UP000077763">
    <property type="component" value="Unassembled WGS sequence"/>
</dbReference>